<dbReference type="AlphaFoldDB" id="A0AAF1BKX5"/>
<accession>A0AAF1BKX5</accession>
<feature type="region of interest" description="Disordered" evidence="1">
    <location>
        <begin position="1"/>
        <end position="48"/>
    </location>
</feature>
<dbReference type="EMBL" id="CP086716">
    <property type="protein sequence ID" value="WOO80144.1"/>
    <property type="molecule type" value="Genomic_DNA"/>
</dbReference>
<dbReference type="GeneID" id="87806898"/>
<evidence type="ECO:0000256" key="1">
    <source>
        <dbReference type="SAM" id="MobiDB-lite"/>
    </source>
</evidence>
<organism evidence="2 3">
    <name type="scientific">Vanrija pseudolonga</name>
    <dbReference type="NCBI Taxonomy" id="143232"/>
    <lineage>
        <taxon>Eukaryota</taxon>
        <taxon>Fungi</taxon>
        <taxon>Dikarya</taxon>
        <taxon>Basidiomycota</taxon>
        <taxon>Agaricomycotina</taxon>
        <taxon>Tremellomycetes</taxon>
        <taxon>Trichosporonales</taxon>
        <taxon>Trichosporonaceae</taxon>
        <taxon>Vanrija</taxon>
    </lineage>
</organism>
<dbReference type="RefSeq" id="XP_062626176.1">
    <property type="nucleotide sequence ID" value="XM_062770192.1"/>
</dbReference>
<sequence>MTVPELGDASSTQPAGQSSPPLTTRADTHTDADAEASPTRNAGTDHTPTQLARWLDYSAFPDIVDNIMASCTDHKTLLNIRACSRRMRAIADGVLLQHVFIEHLWVGEDAEITSFKSLDMFGRRIASMPQYYRGDFSALEGYDEVSNEATKRMNERTRKVRVLDHTVVADSNWGEHPLYSFTPDLVRLYVKPDSDLHRTSRDYESDFPWCLVTAPSIVRIAYNSGRVFEVPKCSGKIVLHFNSKTWDAHSIPTDDLPYYFWGTETILVVVLSDAAKSADDSEQQIELDGWICLIQYLHCLFKSARNAKFLASSIVCVDFEAALQRKYTQFPPAGATAASGQAPPLLELLSPSAWPNSGSEVANECTPEELEFELPSALSYLKSLVQEGILACPLLEAYKATLTDEQIRLELQPSRMMLKQLEEA</sequence>
<dbReference type="Proteomes" id="UP000827549">
    <property type="component" value="Chromosome 3"/>
</dbReference>
<gene>
    <name evidence="2" type="ORF">LOC62_03G003657</name>
</gene>
<feature type="compositionally biased region" description="Polar residues" evidence="1">
    <location>
        <begin position="9"/>
        <end position="22"/>
    </location>
</feature>
<protein>
    <recommendedName>
        <fullName evidence="4">F-box domain-containing protein</fullName>
    </recommendedName>
</protein>
<evidence type="ECO:0008006" key="4">
    <source>
        <dbReference type="Google" id="ProtNLM"/>
    </source>
</evidence>
<proteinExistence type="predicted"/>
<keyword evidence="3" id="KW-1185">Reference proteome</keyword>
<feature type="compositionally biased region" description="Polar residues" evidence="1">
    <location>
        <begin position="38"/>
        <end position="48"/>
    </location>
</feature>
<evidence type="ECO:0000313" key="3">
    <source>
        <dbReference type="Proteomes" id="UP000827549"/>
    </source>
</evidence>
<reference evidence="2" key="1">
    <citation type="submission" date="2023-10" db="EMBL/GenBank/DDBJ databases">
        <authorList>
            <person name="Noh H."/>
        </authorList>
    </citation>
    <scope>NUCLEOTIDE SEQUENCE</scope>
    <source>
        <strain evidence="2">DUCC4014</strain>
    </source>
</reference>
<name>A0AAF1BKX5_9TREE</name>
<evidence type="ECO:0000313" key="2">
    <source>
        <dbReference type="EMBL" id="WOO80144.1"/>
    </source>
</evidence>